<keyword evidence="3" id="KW-0238">DNA-binding</keyword>
<dbReference type="CDD" id="cd00165">
    <property type="entry name" value="S4"/>
    <property type="match status" value="1"/>
</dbReference>
<dbReference type="AlphaFoldDB" id="A0A1J5T372"/>
<evidence type="ECO:0000256" key="1">
    <source>
        <dbReference type="ARBA" id="ARBA00008396"/>
    </source>
</evidence>
<dbReference type="InterPro" id="IPR036986">
    <property type="entry name" value="S4_RNA-bd_sf"/>
</dbReference>
<keyword evidence="6" id="KW-0346">Stress response</keyword>
<dbReference type="PIRSF" id="PIRSF016821">
    <property type="entry name" value="HSP15"/>
    <property type="match status" value="1"/>
</dbReference>
<dbReference type="GO" id="GO:0003727">
    <property type="term" value="F:single-stranded RNA binding"/>
    <property type="evidence" value="ECO:0007669"/>
    <property type="project" value="InterPro"/>
</dbReference>
<feature type="region of interest" description="Disordered" evidence="4">
    <location>
        <begin position="106"/>
        <end position="132"/>
    </location>
</feature>
<dbReference type="GO" id="GO:0003677">
    <property type="term" value="F:DNA binding"/>
    <property type="evidence" value="ECO:0007669"/>
    <property type="project" value="UniProtKB-KW"/>
</dbReference>
<keyword evidence="2" id="KW-0694">RNA-binding</keyword>
<gene>
    <name evidence="6" type="primary">hslR_4</name>
    <name evidence="6" type="ORF">GALL_94600</name>
</gene>
<dbReference type="GO" id="GO:0043023">
    <property type="term" value="F:ribosomal large subunit binding"/>
    <property type="evidence" value="ECO:0007669"/>
    <property type="project" value="InterPro"/>
</dbReference>
<comment type="caution">
    <text evidence="6">The sequence shown here is derived from an EMBL/GenBank/DDBJ whole genome shotgun (WGS) entry which is preliminary data.</text>
</comment>
<accession>A0A1J5T372</accession>
<evidence type="ECO:0000256" key="3">
    <source>
        <dbReference type="ARBA" id="ARBA00023125"/>
    </source>
</evidence>
<dbReference type="InterPro" id="IPR002942">
    <property type="entry name" value="S4_RNA-bd"/>
</dbReference>
<evidence type="ECO:0000256" key="2">
    <source>
        <dbReference type="ARBA" id="ARBA00022884"/>
    </source>
</evidence>
<evidence type="ECO:0000313" key="6">
    <source>
        <dbReference type="EMBL" id="OIR08292.1"/>
    </source>
</evidence>
<feature type="domain" description="RNA-binding S4" evidence="5">
    <location>
        <begin position="9"/>
        <end position="53"/>
    </location>
</feature>
<dbReference type="PROSITE" id="PS50889">
    <property type="entry name" value="S4"/>
    <property type="match status" value="1"/>
</dbReference>
<organism evidence="6">
    <name type="scientific">mine drainage metagenome</name>
    <dbReference type="NCBI Taxonomy" id="410659"/>
    <lineage>
        <taxon>unclassified sequences</taxon>
        <taxon>metagenomes</taxon>
        <taxon>ecological metagenomes</taxon>
    </lineage>
</organism>
<feature type="compositionally biased region" description="Basic residues" evidence="4">
    <location>
        <begin position="106"/>
        <end position="118"/>
    </location>
</feature>
<protein>
    <submittedName>
        <fullName evidence="6">Heat shock protein 15</fullName>
    </submittedName>
</protein>
<reference evidence="6" key="1">
    <citation type="submission" date="2016-10" db="EMBL/GenBank/DDBJ databases">
        <title>Sequence of Gallionella enrichment culture.</title>
        <authorList>
            <person name="Poehlein A."/>
            <person name="Muehling M."/>
            <person name="Daniel R."/>
        </authorList>
    </citation>
    <scope>NUCLEOTIDE SEQUENCE</scope>
</reference>
<dbReference type="EMBL" id="MLJW01000032">
    <property type="protein sequence ID" value="OIR08292.1"/>
    <property type="molecule type" value="Genomic_DNA"/>
</dbReference>
<name>A0A1J5T372_9ZZZZ</name>
<dbReference type="InterPro" id="IPR025708">
    <property type="entry name" value="HSP15"/>
</dbReference>
<dbReference type="SUPFAM" id="SSF55174">
    <property type="entry name" value="Alpha-L RNA-binding motif"/>
    <property type="match status" value="1"/>
</dbReference>
<sequence>MSEEKEKLRIDKYLWAIRLFKTRSQAGDACSKGKVKLLSENIKASKIVNIGDEYEVKTENKRWKIKVTGLLEKRVQYSEAIKFYTDITPAEELDRIAFQAATFHTGKRQSKIGRPTKKDKRDLDDFMGNPNF</sequence>
<dbReference type="Gene3D" id="3.10.290.10">
    <property type="entry name" value="RNA-binding S4 domain"/>
    <property type="match status" value="1"/>
</dbReference>
<proteinExistence type="inferred from homology"/>
<dbReference type="GO" id="GO:0034605">
    <property type="term" value="P:cellular response to heat"/>
    <property type="evidence" value="ECO:0007669"/>
    <property type="project" value="InterPro"/>
</dbReference>
<evidence type="ECO:0000256" key="4">
    <source>
        <dbReference type="SAM" id="MobiDB-lite"/>
    </source>
</evidence>
<dbReference type="Pfam" id="PF01479">
    <property type="entry name" value="S4"/>
    <property type="match status" value="1"/>
</dbReference>
<evidence type="ECO:0000259" key="5">
    <source>
        <dbReference type="Pfam" id="PF01479"/>
    </source>
</evidence>
<comment type="similarity">
    <text evidence="1">Belongs to the HSP15 family.</text>
</comment>